<dbReference type="EMBL" id="JAAUHK010000194">
    <property type="protein sequence ID" value="KAF4640973.1"/>
    <property type="molecule type" value="Genomic_DNA"/>
</dbReference>
<protein>
    <submittedName>
        <fullName evidence="1">Uncharacterized protein</fullName>
    </submittedName>
</protein>
<dbReference type="AlphaFoldDB" id="A0A7J6K0M4"/>
<gene>
    <name evidence="1" type="ORF">TGRH88_067810</name>
</gene>
<name>A0A7J6K0M4_TOXGO</name>
<sequence length="104" mass="12003">MTTTKTKTCNLLSLFPSQSSTMCTTSVDCFPRVTRRRQGRVIPRLFVVKNSKQPLLVEMFQTVAVRARPLLRLLKLLHRTLAKAKQAYWRAQKEPQTNPCRLVC</sequence>
<keyword evidence="2" id="KW-1185">Reference proteome</keyword>
<comment type="caution">
    <text evidence="1">The sequence shown here is derived from an EMBL/GenBank/DDBJ whole genome shotgun (WGS) entry which is preliminary data.</text>
</comment>
<evidence type="ECO:0000313" key="1">
    <source>
        <dbReference type="EMBL" id="KAF4640973.1"/>
    </source>
</evidence>
<organism evidence="1 2">
    <name type="scientific">Toxoplasma gondii</name>
    <dbReference type="NCBI Taxonomy" id="5811"/>
    <lineage>
        <taxon>Eukaryota</taxon>
        <taxon>Sar</taxon>
        <taxon>Alveolata</taxon>
        <taxon>Apicomplexa</taxon>
        <taxon>Conoidasida</taxon>
        <taxon>Coccidia</taxon>
        <taxon>Eucoccidiorida</taxon>
        <taxon>Eimeriorina</taxon>
        <taxon>Sarcocystidae</taxon>
        <taxon>Toxoplasma</taxon>
    </lineage>
</organism>
<proteinExistence type="predicted"/>
<dbReference type="Proteomes" id="UP000557509">
    <property type="component" value="Unassembled WGS sequence"/>
</dbReference>
<accession>A0A7J6K0M4</accession>
<evidence type="ECO:0000313" key="2">
    <source>
        <dbReference type="Proteomes" id="UP000557509"/>
    </source>
</evidence>
<reference evidence="1 2" key="1">
    <citation type="submission" date="2020-03" db="EMBL/GenBank/DDBJ databases">
        <title>Genome sequence of Toxoplasma gondii RH-88 strain.</title>
        <authorList>
            <person name="Lorenzi H.A."/>
            <person name="Venepally P."/>
            <person name="Rozenberg A."/>
            <person name="Sibley D."/>
        </authorList>
    </citation>
    <scope>NUCLEOTIDE SEQUENCE [LARGE SCALE GENOMIC DNA]</scope>
    <source>
        <strain evidence="1 2">RH-88</strain>
    </source>
</reference>